<dbReference type="Proteomes" id="UP000219271">
    <property type="component" value="Unassembled WGS sequence"/>
</dbReference>
<dbReference type="AlphaFoldDB" id="A0A286BXE9"/>
<sequence length="37" mass="4193">MRTLQKPGFIRVGSPFMVTDSHLTDEHYAINGQLTQC</sequence>
<evidence type="ECO:0000313" key="1">
    <source>
        <dbReference type="EMBL" id="SOD38768.1"/>
    </source>
</evidence>
<accession>A0A286BXE9</accession>
<organism evidence="1 2">
    <name type="scientific">Candidatus Pantoea floridensis</name>
    <dbReference type="NCBI Taxonomy" id="1938870"/>
    <lineage>
        <taxon>Bacteria</taxon>
        <taxon>Pseudomonadati</taxon>
        <taxon>Pseudomonadota</taxon>
        <taxon>Gammaproteobacteria</taxon>
        <taxon>Enterobacterales</taxon>
        <taxon>Erwiniaceae</taxon>
        <taxon>Pantoea</taxon>
    </lineage>
</organism>
<proteinExistence type="predicted"/>
<evidence type="ECO:0000313" key="2">
    <source>
        <dbReference type="Proteomes" id="UP000219271"/>
    </source>
</evidence>
<reference evidence="2" key="1">
    <citation type="submission" date="2017-09" db="EMBL/GenBank/DDBJ databases">
        <authorList>
            <person name="Varghese N."/>
            <person name="Submissions S."/>
        </authorList>
    </citation>
    <scope>NUCLEOTIDE SEQUENCE [LARGE SCALE GENOMIC DNA]</scope>
    <source>
        <strain evidence="2">JKS000234</strain>
    </source>
</reference>
<keyword evidence="2" id="KW-1185">Reference proteome</keyword>
<dbReference type="EMBL" id="OCMY01000001">
    <property type="protein sequence ID" value="SOD38768.1"/>
    <property type="molecule type" value="Genomic_DNA"/>
</dbReference>
<gene>
    <name evidence="1" type="ORF">SAMN06273570_3201</name>
</gene>
<name>A0A286BXE9_9GAMM</name>
<protein>
    <submittedName>
        <fullName evidence="1">Uncharacterized protein</fullName>
    </submittedName>
</protein>